<proteinExistence type="predicted"/>
<evidence type="ECO:0000313" key="1">
    <source>
        <dbReference type="EMBL" id="KUM65073.1"/>
    </source>
</evidence>
<name>A0A124GSP6_PENFR</name>
<evidence type="ECO:0000313" key="2">
    <source>
        <dbReference type="Proteomes" id="UP000055045"/>
    </source>
</evidence>
<dbReference type="AlphaFoldDB" id="A0A124GSP6"/>
<dbReference type="Proteomes" id="UP000055045">
    <property type="component" value="Unassembled WGS sequence"/>
</dbReference>
<protein>
    <submittedName>
        <fullName evidence="1">Uncharacterized protein</fullName>
    </submittedName>
</protein>
<keyword evidence="2" id="KW-1185">Reference proteome</keyword>
<dbReference type="EMBL" id="LLXE01000034">
    <property type="protein sequence ID" value="KUM65073.1"/>
    <property type="molecule type" value="Genomic_DNA"/>
</dbReference>
<sequence length="84" mass="9637">MISNIDHPETFPFHTLSAPTSTEYPRLNRRELIIPKILVSNNSSFRKCTFFQVLCLLLYTFYANSTVNIAPLTPLRCRDSDASQ</sequence>
<gene>
    <name evidence="1" type="ORF">ACN42_g2004</name>
</gene>
<organism evidence="1 2">
    <name type="scientific">Penicillium freii</name>
    <dbReference type="NCBI Taxonomy" id="48697"/>
    <lineage>
        <taxon>Eukaryota</taxon>
        <taxon>Fungi</taxon>
        <taxon>Dikarya</taxon>
        <taxon>Ascomycota</taxon>
        <taxon>Pezizomycotina</taxon>
        <taxon>Eurotiomycetes</taxon>
        <taxon>Eurotiomycetidae</taxon>
        <taxon>Eurotiales</taxon>
        <taxon>Aspergillaceae</taxon>
        <taxon>Penicillium</taxon>
    </lineage>
</organism>
<accession>A0A124GSP6</accession>
<reference evidence="1 2" key="1">
    <citation type="submission" date="2015-10" db="EMBL/GenBank/DDBJ databases">
        <title>Genome sequencing of Penicillium freii.</title>
        <authorList>
            <person name="Nguyen H.D."/>
            <person name="Visagie C.M."/>
            <person name="Seifert K.A."/>
        </authorList>
    </citation>
    <scope>NUCLEOTIDE SEQUENCE [LARGE SCALE GENOMIC DNA]</scope>
    <source>
        <strain evidence="1 2">DAOM 242723</strain>
    </source>
</reference>
<comment type="caution">
    <text evidence="1">The sequence shown here is derived from an EMBL/GenBank/DDBJ whole genome shotgun (WGS) entry which is preliminary data.</text>
</comment>